<dbReference type="Gene3D" id="3.30.40.10">
    <property type="entry name" value="Zinc/RING finger domain, C3HC4 (zinc finger)"/>
    <property type="match status" value="1"/>
</dbReference>
<gene>
    <name evidence="1" type="ORF">EPUS_00616</name>
</gene>
<dbReference type="HOGENOM" id="CLU_1261504_0_0_1"/>
<evidence type="ECO:0000313" key="1">
    <source>
        <dbReference type="EMBL" id="ERF71627.1"/>
    </source>
</evidence>
<dbReference type="Proteomes" id="UP000019373">
    <property type="component" value="Unassembled WGS sequence"/>
</dbReference>
<dbReference type="InterPro" id="IPR013083">
    <property type="entry name" value="Znf_RING/FYVE/PHD"/>
</dbReference>
<dbReference type="GeneID" id="19235677"/>
<organism evidence="1 2">
    <name type="scientific">Endocarpon pusillum (strain Z07020 / HMAS-L-300199)</name>
    <name type="common">Lichen-forming fungus</name>
    <dbReference type="NCBI Taxonomy" id="1263415"/>
    <lineage>
        <taxon>Eukaryota</taxon>
        <taxon>Fungi</taxon>
        <taxon>Dikarya</taxon>
        <taxon>Ascomycota</taxon>
        <taxon>Pezizomycotina</taxon>
        <taxon>Eurotiomycetes</taxon>
        <taxon>Chaetothyriomycetidae</taxon>
        <taxon>Verrucariales</taxon>
        <taxon>Verrucariaceae</taxon>
        <taxon>Endocarpon</taxon>
    </lineage>
</organism>
<dbReference type="AlphaFoldDB" id="U1G2Z3"/>
<dbReference type="RefSeq" id="XP_007802836.1">
    <property type="nucleotide sequence ID" value="XM_007804645.1"/>
</dbReference>
<name>U1G2Z3_ENDPU</name>
<accession>U1G2Z3</accession>
<evidence type="ECO:0000313" key="2">
    <source>
        <dbReference type="Proteomes" id="UP000019373"/>
    </source>
</evidence>
<proteinExistence type="predicted"/>
<dbReference type="EMBL" id="KE721204">
    <property type="protein sequence ID" value="ERF71627.1"/>
    <property type="molecule type" value="Genomic_DNA"/>
</dbReference>
<dbReference type="SUPFAM" id="SSF57850">
    <property type="entry name" value="RING/U-box"/>
    <property type="match status" value="1"/>
</dbReference>
<protein>
    <submittedName>
        <fullName evidence="1">Uncharacterized protein</fullName>
    </submittedName>
</protein>
<reference evidence="2" key="1">
    <citation type="journal article" date="2014" name="BMC Genomics">
        <title>Genome characteristics reveal the impact of lichenization on lichen-forming fungus Endocarpon pusillum Hedwig (Verrucariales, Ascomycota).</title>
        <authorList>
            <person name="Wang Y.-Y."/>
            <person name="Liu B."/>
            <person name="Zhang X.-Y."/>
            <person name="Zhou Q.-M."/>
            <person name="Zhang T."/>
            <person name="Li H."/>
            <person name="Yu Y.-F."/>
            <person name="Zhang X.-L."/>
            <person name="Hao X.-Y."/>
            <person name="Wang M."/>
            <person name="Wang L."/>
            <person name="Wei J.-C."/>
        </authorList>
    </citation>
    <scope>NUCLEOTIDE SEQUENCE [LARGE SCALE GENOMIC DNA]</scope>
    <source>
        <strain evidence="2">Z07020 / HMAS-L-300199</strain>
    </source>
</reference>
<keyword evidence="2" id="KW-1185">Reference proteome</keyword>
<sequence length="219" mass="23982">MANKSLKIPHRCIAVLTVIQALLDKLGENRHLCAICKIKFEPANVLAIFGCCGEFYHRECAAGWLNSPLRWRSSLDTNTPPQFISCMFCTTRWHPRTFNDFFPPKQIWKRIEQMAGDMNVTYISAGVPPNGSSLVYAATYYGRAGVAVVVAELIGQAVDGGDLAQLFNDCFYGFKNQIPAQASADYGLDGALGDRLNGQLDGESGVNGDDIAMQLDPVL</sequence>